<dbReference type="EMBL" id="JACKWZ010000001">
    <property type="protein sequence ID" value="KAF9424759.1"/>
    <property type="molecule type" value="Genomic_DNA"/>
</dbReference>
<gene>
    <name evidence="2" type="ORF">HW555_000060</name>
</gene>
<name>A0A835GSZ4_SPOEX</name>
<accession>A0A835GSZ4</accession>
<comment type="caution">
    <text evidence="2">The sequence shown here is derived from an EMBL/GenBank/DDBJ whole genome shotgun (WGS) entry which is preliminary data.</text>
</comment>
<evidence type="ECO:0000313" key="2">
    <source>
        <dbReference type="EMBL" id="KAF9424759.1"/>
    </source>
</evidence>
<evidence type="ECO:0000313" key="3">
    <source>
        <dbReference type="Proteomes" id="UP000648187"/>
    </source>
</evidence>
<dbReference type="AlphaFoldDB" id="A0A835GSZ4"/>
<organism evidence="2 3">
    <name type="scientific">Spodoptera exigua</name>
    <name type="common">Beet armyworm</name>
    <name type="synonym">Noctua fulgens</name>
    <dbReference type="NCBI Taxonomy" id="7107"/>
    <lineage>
        <taxon>Eukaryota</taxon>
        <taxon>Metazoa</taxon>
        <taxon>Ecdysozoa</taxon>
        <taxon>Arthropoda</taxon>
        <taxon>Hexapoda</taxon>
        <taxon>Insecta</taxon>
        <taxon>Pterygota</taxon>
        <taxon>Neoptera</taxon>
        <taxon>Endopterygota</taxon>
        <taxon>Lepidoptera</taxon>
        <taxon>Glossata</taxon>
        <taxon>Ditrysia</taxon>
        <taxon>Noctuoidea</taxon>
        <taxon>Noctuidae</taxon>
        <taxon>Amphipyrinae</taxon>
        <taxon>Spodoptera</taxon>
    </lineage>
</organism>
<protein>
    <submittedName>
        <fullName evidence="2">Uncharacterized protein</fullName>
    </submittedName>
</protein>
<proteinExistence type="predicted"/>
<dbReference type="Proteomes" id="UP000648187">
    <property type="component" value="Unassembled WGS sequence"/>
</dbReference>
<evidence type="ECO:0000256" key="1">
    <source>
        <dbReference type="SAM" id="MobiDB-lite"/>
    </source>
</evidence>
<reference evidence="2" key="1">
    <citation type="submission" date="2020-08" db="EMBL/GenBank/DDBJ databases">
        <title>Spodoptera exigua strain:BAW_Kor-Di-RS1 Genome sequencing and assembly.</title>
        <authorList>
            <person name="Kim J."/>
            <person name="Nam H.Y."/>
            <person name="Kwon M."/>
            <person name="Choi J.H."/>
            <person name="Cho S.R."/>
            <person name="Kim G.-H."/>
        </authorList>
    </citation>
    <scope>NUCLEOTIDE SEQUENCE</scope>
    <source>
        <strain evidence="2">BAW_Kor-Di-RS1</strain>
        <tissue evidence="2">Whole-body</tissue>
    </source>
</reference>
<keyword evidence="3" id="KW-1185">Reference proteome</keyword>
<sequence length="328" mass="35839">METAVLVAVPSRGQPSAEPAALDVSTGVGADTRCSRCRGRSRDRSVSRGRSRGADLAAALGADLAVAPGVGLAVAPEEDPVAILEEDPVAIQEEDPVATPEVGLQDHRITWIMDVTRKSIMIAASKRRKEEQEKNQGSDADTIQGVTPEDDLGVIPETTAVENVEATRDMSWSYDIINRKDMGCVQRTSSCARRLQVPHGCVRGEGQLAGRCTLGTDNHLSSRGEIGVYTLALYVHYFTAGCLKSHTRRYTVKLGHLRELIDNPNVPDFMRFVPLRRWLPEGEAPYPGYCRAPGSGVCLPTLCNCDKLKYRWNMMKSQKKLASTVHPL</sequence>
<feature type="region of interest" description="Disordered" evidence="1">
    <location>
        <begin position="126"/>
        <end position="151"/>
    </location>
</feature>